<protein>
    <recommendedName>
        <fullName evidence="1">N-acetyltransferase domain-containing protein</fullName>
    </recommendedName>
</protein>
<dbReference type="Proteomes" id="UP000284706">
    <property type="component" value="Unassembled WGS sequence"/>
</dbReference>
<dbReference type="GO" id="GO:0016747">
    <property type="term" value="F:acyltransferase activity, transferring groups other than amino-acyl groups"/>
    <property type="evidence" value="ECO:0007669"/>
    <property type="project" value="InterPro"/>
</dbReference>
<accession>A0A409VL43</accession>
<dbReference type="InterPro" id="IPR016181">
    <property type="entry name" value="Acyl_CoA_acyltransferase"/>
</dbReference>
<reference evidence="2 3" key="1">
    <citation type="journal article" date="2018" name="Evol. Lett.">
        <title>Horizontal gene cluster transfer increased hallucinogenic mushroom diversity.</title>
        <authorList>
            <person name="Reynolds H.T."/>
            <person name="Vijayakumar V."/>
            <person name="Gluck-Thaler E."/>
            <person name="Korotkin H.B."/>
            <person name="Matheny P.B."/>
            <person name="Slot J.C."/>
        </authorList>
    </citation>
    <scope>NUCLEOTIDE SEQUENCE [LARGE SCALE GENOMIC DNA]</scope>
    <source>
        <strain evidence="2 3">SRW20</strain>
    </source>
</reference>
<organism evidence="2 3">
    <name type="scientific">Gymnopilus dilepis</name>
    <dbReference type="NCBI Taxonomy" id="231916"/>
    <lineage>
        <taxon>Eukaryota</taxon>
        <taxon>Fungi</taxon>
        <taxon>Dikarya</taxon>
        <taxon>Basidiomycota</taxon>
        <taxon>Agaricomycotina</taxon>
        <taxon>Agaricomycetes</taxon>
        <taxon>Agaricomycetidae</taxon>
        <taxon>Agaricales</taxon>
        <taxon>Agaricineae</taxon>
        <taxon>Hymenogastraceae</taxon>
        <taxon>Gymnopilus</taxon>
    </lineage>
</organism>
<dbReference type="Pfam" id="PF13302">
    <property type="entry name" value="Acetyltransf_3"/>
    <property type="match status" value="1"/>
</dbReference>
<dbReference type="Gene3D" id="3.40.630.30">
    <property type="match status" value="2"/>
</dbReference>
<dbReference type="AlphaFoldDB" id="A0A409VL43"/>
<dbReference type="OrthoDB" id="630895at2759"/>
<dbReference type="InParanoid" id="A0A409VL43"/>
<proteinExistence type="predicted"/>
<comment type="caution">
    <text evidence="2">The sequence shown here is derived from an EMBL/GenBank/DDBJ whole genome shotgun (WGS) entry which is preliminary data.</text>
</comment>
<dbReference type="Pfam" id="PF00583">
    <property type="entry name" value="Acetyltransf_1"/>
    <property type="match status" value="1"/>
</dbReference>
<evidence type="ECO:0000313" key="3">
    <source>
        <dbReference type="Proteomes" id="UP000284706"/>
    </source>
</evidence>
<feature type="domain" description="N-acetyltransferase" evidence="1">
    <location>
        <begin position="26"/>
        <end position="179"/>
    </location>
</feature>
<evidence type="ECO:0000313" key="2">
    <source>
        <dbReference type="EMBL" id="PPQ66957.1"/>
    </source>
</evidence>
<dbReference type="PANTHER" id="PTHR43415:SF3">
    <property type="entry name" value="GNAT-FAMILY ACETYLTRANSFERASE"/>
    <property type="match status" value="1"/>
</dbReference>
<feature type="domain" description="N-acetyltransferase" evidence="1">
    <location>
        <begin position="228"/>
        <end position="401"/>
    </location>
</feature>
<name>A0A409VL43_9AGAR</name>
<dbReference type="EMBL" id="NHYE01005617">
    <property type="protein sequence ID" value="PPQ66957.1"/>
    <property type="molecule type" value="Genomic_DNA"/>
</dbReference>
<dbReference type="PROSITE" id="PS51186">
    <property type="entry name" value="GNAT"/>
    <property type="match status" value="2"/>
</dbReference>
<keyword evidence="3" id="KW-1185">Reference proteome</keyword>
<dbReference type="SUPFAM" id="SSF55729">
    <property type="entry name" value="Acyl-CoA N-acyltransferases (Nat)"/>
    <property type="match status" value="2"/>
</dbReference>
<gene>
    <name evidence="2" type="ORF">CVT26_009988</name>
</gene>
<dbReference type="PANTHER" id="PTHR43415">
    <property type="entry name" value="SPERMIDINE N(1)-ACETYLTRANSFERASE"/>
    <property type="match status" value="1"/>
</dbReference>
<sequence length="401" mass="45557">MFDLQVGEQRLRLRGFQGERDLNDVLMLHSDPETASLMSIDYIVPPGPKLRETYKKNIEENSEMFCIVEVSVDGYWMFVGFVGLFGSPEARLRRESAYAIGIYKDYWNKGYGTAVTKFVVRYAFENLFMHRIWLGTVEGNDRAIAVYQKCGFIVEGSERGAVMQNGKWKDIIKMSMLIDDWNARGADARGIPDLEAPEEGGPVDETGVNPKHIEIVIQQTYCSRAKAVRLRAFRTSPTDDLEGIQSLFNNAEVAPLITERFVIPRGPKLKDDFKGLIETETEIFCTIETTPPRTETEGTGEFKPEFVGFTALWAQPQRGQRHSKYSIVLSPKFWNKGYGKVITKFMVDYAFLNLNMHRISLEVYEGNDRAAAKDDKEKQTSPMGGGKILFLWVFLTKIGMS</sequence>
<evidence type="ECO:0000259" key="1">
    <source>
        <dbReference type="PROSITE" id="PS51186"/>
    </source>
</evidence>
<dbReference type="InterPro" id="IPR000182">
    <property type="entry name" value="GNAT_dom"/>
</dbReference>